<dbReference type="SUPFAM" id="SSF52172">
    <property type="entry name" value="CheY-like"/>
    <property type="match status" value="1"/>
</dbReference>
<feature type="modified residue" description="4-aspartylphosphate" evidence="4">
    <location>
        <position position="82"/>
    </location>
</feature>
<evidence type="ECO:0000313" key="6">
    <source>
        <dbReference type="EMBL" id="MET4716527.1"/>
    </source>
</evidence>
<evidence type="ECO:0000256" key="3">
    <source>
        <dbReference type="ARBA" id="ARBA00023125"/>
    </source>
</evidence>
<dbReference type="PROSITE" id="PS50110">
    <property type="entry name" value="RESPONSE_REGULATORY"/>
    <property type="match status" value="1"/>
</dbReference>
<evidence type="ECO:0000259" key="5">
    <source>
        <dbReference type="PROSITE" id="PS50110"/>
    </source>
</evidence>
<name>A0ABV2RI80_BRAJP</name>
<reference evidence="6 7" key="1">
    <citation type="submission" date="2024-06" db="EMBL/GenBank/DDBJ databases">
        <title>Genomic Encyclopedia of Type Strains, Phase V (KMG-V): Genome sequencing to study the core and pangenomes of soil and plant-associated prokaryotes.</title>
        <authorList>
            <person name="Whitman W."/>
        </authorList>
    </citation>
    <scope>NUCLEOTIDE SEQUENCE [LARGE SCALE GENOMIC DNA]</scope>
    <source>
        <strain evidence="6 7">USDA 160</strain>
    </source>
</reference>
<dbReference type="SMART" id="SM00448">
    <property type="entry name" value="REC"/>
    <property type="match status" value="1"/>
</dbReference>
<dbReference type="InterPro" id="IPR011006">
    <property type="entry name" value="CheY-like_superfamily"/>
</dbReference>
<accession>A0ABV2RI80</accession>
<keyword evidence="3" id="KW-0238">DNA-binding</keyword>
<feature type="domain" description="Response regulatory" evidence="5">
    <location>
        <begin position="32"/>
        <end position="143"/>
    </location>
</feature>
<keyword evidence="7" id="KW-1185">Reference proteome</keyword>
<dbReference type="PANTHER" id="PTHR48111:SF40">
    <property type="entry name" value="PHOSPHATE REGULON TRANSCRIPTIONAL REGULATORY PROTEIN PHOB"/>
    <property type="match status" value="1"/>
</dbReference>
<keyword evidence="2" id="KW-0902">Two-component regulatory system</keyword>
<evidence type="ECO:0000313" key="7">
    <source>
        <dbReference type="Proteomes" id="UP001549291"/>
    </source>
</evidence>
<keyword evidence="1 4" id="KW-0597">Phosphoprotein</keyword>
<dbReference type="EMBL" id="JBEPTQ010000002">
    <property type="protein sequence ID" value="MET4716527.1"/>
    <property type="molecule type" value="Genomic_DNA"/>
</dbReference>
<evidence type="ECO:0000256" key="1">
    <source>
        <dbReference type="ARBA" id="ARBA00022553"/>
    </source>
</evidence>
<comment type="caution">
    <text evidence="6">The sequence shown here is derived from an EMBL/GenBank/DDBJ whole genome shotgun (WGS) entry which is preliminary data.</text>
</comment>
<organism evidence="6 7">
    <name type="scientific">Bradyrhizobium japonicum</name>
    <dbReference type="NCBI Taxonomy" id="375"/>
    <lineage>
        <taxon>Bacteria</taxon>
        <taxon>Pseudomonadati</taxon>
        <taxon>Pseudomonadota</taxon>
        <taxon>Alphaproteobacteria</taxon>
        <taxon>Hyphomicrobiales</taxon>
        <taxon>Nitrobacteraceae</taxon>
        <taxon>Bradyrhizobium</taxon>
    </lineage>
</organism>
<proteinExistence type="predicted"/>
<dbReference type="InterPro" id="IPR001789">
    <property type="entry name" value="Sig_transdc_resp-reg_receiver"/>
</dbReference>
<evidence type="ECO:0000256" key="4">
    <source>
        <dbReference type="PROSITE-ProRule" id="PRU00169"/>
    </source>
</evidence>
<dbReference type="PANTHER" id="PTHR48111">
    <property type="entry name" value="REGULATOR OF RPOS"/>
    <property type="match status" value="1"/>
</dbReference>
<dbReference type="Gene3D" id="3.40.50.2300">
    <property type="match status" value="1"/>
</dbReference>
<evidence type="ECO:0000256" key="2">
    <source>
        <dbReference type="ARBA" id="ARBA00023012"/>
    </source>
</evidence>
<protein>
    <submittedName>
        <fullName evidence="6">CheY-like chemotaxis protein</fullName>
    </submittedName>
</protein>
<dbReference type="Proteomes" id="UP001549291">
    <property type="component" value="Unassembled WGS sequence"/>
</dbReference>
<sequence>MRLSLIGKNMQPSISSIMIPAPPDDSAGMPADVLIVEDDPIIAIDFEDRLLGFGVKTVRTVGSVAQALAAIAARAPDFALLDVELGREKSFAVADRLAAAQIPFVFVTGYGAEARIAPEFKTRPRLQKPCSSEALEAALRSRGA</sequence>
<dbReference type="InterPro" id="IPR039420">
    <property type="entry name" value="WalR-like"/>
</dbReference>
<dbReference type="Pfam" id="PF00072">
    <property type="entry name" value="Response_reg"/>
    <property type="match status" value="1"/>
</dbReference>
<gene>
    <name evidence="6" type="ORF">ABIF63_000633</name>
</gene>